<reference evidence="3 4" key="2">
    <citation type="submission" date="2018-11" db="EMBL/GenBank/DDBJ databases">
        <authorList>
            <consortium name="Pathogen Informatics"/>
        </authorList>
    </citation>
    <scope>NUCLEOTIDE SEQUENCE [LARGE SCALE GENOMIC DNA]</scope>
</reference>
<dbReference type="Pfam" id="PF00063">
    <property type="entry name" value="Myosin_head"/>
    <property type="match status" value="1"/>
</dbReference>
<dbReference type="InterPro" id="IPR027417">
    <property type="entry name" value="P-loop_NTPase"/>
</dbReference>
<protein>
    <submittedName>
        <fullName evidence="5">Myosin motor domain-containing protein</fullName>
    </submittedName>
</protein>
<evidence type="ECO:0000259" key="2">
    <source>
        <dbReference type="PROSITE" id="PS51456"/>
    </source>
</evidence>
<dbReference type="Proteomes" id="UP000271098">
    <property type="component" value="Unassembled WGS sequence"/>
</dbReference>
<keyword evidence="1" id="KW-0518">Myosin</keyword>
<dbReference type="PROSITE" id="PS51456">
    <property type="entry name" value="MYOSIN_MOTOR"/>
    <property type="match status" value="1"/>
</dbReference>
<evidence type="ECO:0000256" key="1">
    <source>
        <dbReference type="PROSITE-ProRule" id="PRU00782"/>
    </source>
</evidence>
<gene>
    <name evidence="3" type="ORF">GPUH_LOCUS19558</name>
</gene>
<dbReference type="AlphaFoldDB" id="A0A183EF17"/>
<dbReference type="GO" id="GO:0003779">
    <property type="term" value="F:actin binding"/>
    <property type="evidence" value="ECO:0007669"/>
    <property type="project" value="UniProtKB-KW"/>
</dbReference>
<reference evidence="5" key="1">
    <citation type="submission" date="2016-06" db="UniProtKB">
        <authorList>
            <consortium name="WormBaseParasite"/>
        </authorList>
    </citation>
    <scope>IDENTIFICATION</scope>
</reference>
<dbReference type="OrthoDB" id="312459at2759"/>
<comment type="similarity">
    <text evidence="1">Belongs to the TRAFAC class myosin-kinesin ATPase superfamily. Myosin family.</text>
</comment>
<accession>A0A183EF17</accession>
<dbReference type="EMBL" id="UYRT01088733">
    <property type="protein sequence ID" value="VDN34076.1"/>
    <property type="molecule type" value="Genomic_DNA"/>
</dbReference>
<dbReference type="GO" id="GO:0016459">
    <property type="term" value="C:myosin complex"/>
    <property type="evidence" value="ECO:0007669"/>
    <property type="project" value="UniProtKB-KW"/>
</dbReference>
<comment type="caution">
    <text evidence="1">Lacks conserved residue(s) required for the propagation of feature annotation.</text>
</comment>
<keyword evidence="1" id="KW-0505">Motor protein</keyword>
<dbReference type="GO" id="GO:0005524">
    <property type="term" value="F:ATP binding"/>
    <property type="evidence" value="ECO:0007669"/>
    <property type="project" value="InterPro"/>
</dbReference>
<keyword evidence="4" id="KW-1185">Reference proteome</keyword>
<dbReference type="Gene3D" id="1.10.10.820">
    <property type="match status" value="1"/>
</dbReference>
<dbReference type="SUPFAM" id="SSF52540">
    <property type="entry name" value="P-loop containing nucleoside triphosphate hydrolases"/>
    <property type="match status" value="1"/>
</dbReference>
<organism evidence="5">
    <name type="scientific">Gongylonema pulchrum</name>
    <dbReference type="NCBI Taxonomy" id="637853"/>
    <lineage>
        <taxon>Eukaryota</taxon>
        <taxon>Metazoa</taxon>
        <taxon>Ecdysozoa</taxon>
        <taxon>Nematoda</taxon>
        <taxon>Chromadorea</taxon>
        <taxon>Rhabditida</taxon>
        <taxon>Spirurina</taxon>
        <taxon>Spiruromorpha</taxon>
        <taxon>Spiruroidea</taxon>
        <taxon>Gongylonematidae</taxon>
        <taxon>Gongylonema</taxon>
    </lineage>
</organism>
<dbReference type="WBParaSite" id="GPUH_0001958301-mRNA-1">
    <property type="protein sequence ID" value="GPUH_0001958301-mRNA-1"/>
    <property type="gene ID" value="GPUH_0001958301"/>
</dbReference>
<dbReference type="Gene3D" id="1.20.120.720">
    <property type="entry name" value="Myosin VI head, motor domain, U50 subdomain"/>
    <property type="match status" value="1"/>
</dbReference>
<dbReference type="GO" id="GO:0003774">
    <property type="term" value="F:cytoskeletal motor activity"/>
    <property type="evidence" value="ECO:0007669"/>
    <property type="project" value="InterPro"/>
</dbReference>
<keyword evidence="1" id="KW-0009">Actin-binding</keyword>
<evidence type="ECO:0000313" key="5">
    <source>
        <dbReference type="WBParaSite" id="GPUH_0001958301-mRNA-1"/>
    </source>
</evidence>
<sequence>MFSNYKPELKPLLLLDRPLRDYWFVAQAELTVDGMDDTEEFRLTDEAFDVLHFSEEEKLNCYKLMAAHMHLGIMKFKQRPREEQAEPDGTDEAEKISIPYIFLITESESYDVKSKN</sequence>
<name>A0A183EF17_9BILA</name>
<dbReference type="InterPro" id="IPR001609">
    <property type="entry name" value="Myosin_head_motor_dom-like"/>
</dbReference>
<feature type="domain" description="Myosin motor" evidence="2">
    <location>
        <begin position="1"/>
        <end position="116"/>
    </location>
</feature>
<proteinExistence type="inferred from homology"/>
<evidence type="ECO:0000313" key="4">
    <source>
        <dbReference type="Proteomes" id="UP000271098"/>
    </source>
</evidence>
<evidence type="ECO:0000313" key="3">
    <source>
        <dbReference type="EMBL" id="VDN34076.1"/>
    </source>
</evidence>